<protein>
    <recommendedName>
        <fullName evidence="3">NADH dehydrogenase [ubiquinone] flavoprotein 3, mitochondrial</fullName>
    </recommendedName>
</protein>
<proteinExistence type="predicted"/>
<dbReference type="GO" id="GO:0045271">
    <property type="term" value="C:respiratory chain complex I"/>
    <property type="evidence" value="ECO:0007669"/>
    <property type="project" value="InterPro"/>
</dbReference>
<comment type="caution">
    <text evidence="1">The sequence shown here is derived from an EMBL/GenBank/DDBJ whole genome shotgun (WGS) entry which is preliminary data.</text>
</comment>
<evidence type="ECO:0000313" key="1">
    <source>
        <dbReference type="EMBL" id="KAJ3659286.1"/>
    </source>
</evidence>
<dbReference type="AlphaFoldDB" id="A0AA38MK28"/>
<sequence>MASAAIVSRHFSKLRNFSSFIRTFTGGKIIYNKQGKTSSNIPSSVPGLSQDVVNVPNEPVGPGAAKNTAYKNPEYFCYDKNSYYQAEIEMAKYRCPQPSTKIYYKPSSQ</sequence>
<gene>
    <name evidence="1" type="ORF">Zmor_010982</name>
</gene>
<organism evidence="1 2">
    <name type="scientific">Zophobas morio</name>
    <dbReference type="NCBI Taxonomy" id="2755281"/>
    <lineage>
        <taxon>Eukaryota</taxon>
        <taxon>Metazoa</taxon>
        <taxon>Ecdysozoa</taxon>
        <taxon>Arthropoda</taxon>
        <taxon>Hexapoda</taxon>
        <taxon>Insecta</taxon>
        <taxon>Pterygota</taxon>
        <taxon>Neoptera</taxon>
        <taxon>Endopterygota</taxon>
        <taxon>Coleoptera</taxon>
        <taxon>Polyphaga</taxon>
        <taxon>Cucujiformia</taxon>
        <taxon>Tenebrionidae</taxon>
        <taxon>Zophobas</taxon>
    </lineage>
</organism>
<dbReference type="Proteomes" id="UP001168821">
    <property type="component" value="Unassembled WGS sequence"/>
</dbReference>
<keyword evidence="2" id="KW-1185">Reference proteome</keyword>
<dbReference type="GO" id="GO:0005739">
    <property type="term" value="C:mitochondrion"/>
    <property type="evidence" value="ECO:0007669"/>
    <property type="project" value="InterPro"/>
</dbReference>
<dbReference type="Pfam" id="PF15880">
    <property type="entry name" value="NDUFV3"/>
    <property type="match status" value="1"/>
</dbReference>
<name>A0AA38MK28_9CUCU</name>
<accession>A0AA38MK28</accession>
<evidence type="ECO:0000313" key="2">
    <source>
        <dbReference type="Proteomes" id="UP001168821"/>
    </source>
</evidence>
<dbReference type="EMBL" id="JALNTZ010000003">
    <property type="protein sequence ID" value="KAJ3659286.1"/>
    <property type="molecule type" value="Genomic_DNA"/>
</dbReference>
<evidence type="ECO:0008006" key="3">
    <source>
        <dbReference type="Google" id="ProtNLM"/>
    </source>
</evidence>
<reference evidence="1" key="1">
    <citation type="journal article" date="2023" name="G3 (Bethesda)">
        <title>Whole genome assemblies of Zophobas morio and Tenebrio molitor.</title>
        <authorList>
            <person name="Kaur S."/>
            <person name="Stinson S.A."/>
            <person name="diCenzo G.C."/>
        </authorList>
    </citation>
    <scope>NUCLEOTIDE SEQUENCE</scope>
    <source>
        <strain evidence="1">QUZm001</strain>
    </source>
</reference>
<dbReference type="InterPro" id="IPR026193">
    <property type="entry name" value="NDUFV3"/>
</dbReference>